<protein>
    <submittedName>
        <fullName evidence="1">Uncharacterized protein</fullName>
    </submittedName>
</protein>
<name>D7MIM9_ARALL</name>
<evidence type="ECO:0000313" key="2">
    <source>
        <dbReference type="Proteomes" id="UP000008694"/>
    </source>
</evidence>
<dbReference type="Proteomes" id="UP000008694">
    <property type="component" value="Unassembled WGS sequence"/>
</dbReference>
<dbReference type="EMBL" id="GL348719">
    <property type="protein sequence ID" value="EFH46852.1"/>
    <property type="molecule type" value="Genomic_DNA"/>
</dbReference>
<accession>D7MIM9</accession>
<sequence length="194" mass="22044">MASKGVKPMNPSDSACMARTLVVHAASHVSPASVQRVSATFLLVHIRLCSLTFVRYIVARLSPLWSSFLFPKFPLVRSGLDVQSSPILQGSSSRLMVSSAFVAYIQGTSRIVLVFPFFRFSSYDLFLQFISCLTIMWWSHRHMLPYFHVMTKEKKTRATQNCSPIKINLSNSYINKLIWSKSALICVFRRTDLQ</sequence>
<dbReference type="AlphaFoldDB" id="D7MIM9"/>
<gene>
    <name evidence="1" type="ORF">ARALYDRAFT_915983</name>
</gene>
<organism evidence="2">
    <name type="scientific">Arabidopsis lyrata subsp. lyrata</name>
    <name type="common">Lyre-leaved rock-cress</name>
    <dbReference type="NCBI Taxonomy" id="81972"/>
    <lineage>
        <taxon>Eukaryota</taxon>
        <taxon>Viridiplantae</taxon>
        <taxon>Streptophyta</taxon>
        <taxon>Embryophyta</taxon>
        <taxon>Tracheophyta</taxon>
        <taxon>Spermatophyta</taxon>
        <taxon>Magnoliopsida</taxon>
        <taxon>eudicotyledons</taxon>
        <taxon>Gunneridae</taxon>
        <taxon>Pentapetalae</taxon>
        <taxon>rosids</taxon>
        <taxon>malvids</taxon>
        <taxon>Brassicales</taxon>
        <taxon>Brassicaceae</taxon>
        <taxon>Camelineae</taxon>
        <taxon>Arabidopsis</taxon>
    </lineage>
</organism>
<proteinExistence type="predicted"/>
<dbReference type="Gramene" id="scaffold_703725.1">
    <property type="protein sequence ID" value="scaffold_703725.1"/>
    <property type="gene ID" value="scaffold_703725.1"/>
</dbReference>
<dbReference type="HOGENOM" id="CLU_1404202_0_0_1"/>
<keyword evidence="2" id="KW-1185">Reference proteome</keyword>
<evidence type="ECO:0000313" key="1">
    <source>
        <dbReference type="EMBL" id="EFH46852.1"/>
    </source>
</evidence>
<reference evidence="2" key="1">
    <citation type="journal article" date="2011" name="Nat. Genet.">
        <title>The Arabidopsis lyrata genome sequence and the basis of rapid genome size change.</title>
        <authorList>
            <person name="Hu T.T."/>
            <person name="Pattyn P."/>
            <person name="Bakker E.G."/>
            <person name="Cao J."/>
            <person name="Cheng J.-F."/>
            <person name="Clark R.M."/>
            <person name="Fahlgren N."/>
            <person name="Fawcett J.A."/>
            <person name="Grimwood J."/>
            <person name="Gundlach H."/>
            <person name="Haberer G."/>
            <person name="Hollister J.D."/>
            <person name="Ossowski S."/>
            <person name="Ottilar R.P."/>
            <person name="Salamov A.A."/>
            <person name="Schneeberger K."/>
            <person name="Spannagl M."/>
            <person name="Wang X."/>
            <person name="Yang L."/>
            <person name="Nasrallah M.E."/>
            <person name="Bergelson J."/>
            <person name="Carrington J.C."/>
            <person name="Gaut B.S."/>
            <person name="Schmutz J."/>
            <person name="Mayer K.F.X."/>
            <person name="Van de Peer Y."/>
            <person name="Grigoriev I.V."/>
            <person name="Nordborg M."/>
            <person name="Weigel D."/>
            <person name="Guo Y.-L."/>
        </authorList>
    </citation>
    <scope>NUCLEOTIDE SEQUENCE [LARGE SCALE GENOMIC DNA]</scope>
    <source>
        <strain evidence="2">cv. MN47</strain>
    </source>
</reference>